<accession>A0A3Q0F2M7</accession>
<evidence type="ECO:0000259" key="2">
    <source>
        <dbReference type="SMART" id="SM00775"/>
    </source>
</evidence>
<name>A0A3Q0F2M7_VIGRR</name>
<evidence type="ECO:0000256" key="1">
    <source>
        <dbReference type="ARBA" id="ARBA00005476"/>
    </source>
</evidence>
<dbReference type="GO" id="GO:0008195">
    <property type="term" value="F:phosphatidate phosphatase activity"/>
    <property type="evidence" value="ECO:0007669"/>
    <property type="project" value="TreeGrafter"/>
</dbReference>
<dbReference type="GeneID" id="106763901"/>
<dbReference type="InterPro" id="IPR013209">
    <property type="entry name" value="LNS2"/>
</dbReference>
<protein>
    <submittedName>
        <fullName evidence="4">Phosphatidate phosphatase PAH2 isoform X3</fullName>
    </submittedName>
</protein>
<evidence type="ECO:0000313" key="3">
    <source>
        <dbReference type="Proteomes" id="UP000087766"/>
    </source>
</evidence>
<evidence type="ECO:0000313" key="4">
    <source>
        <dbReference type="RefSeq" id="XP_022638270.1"/>
    </source>
</evidence>
<organism evidence="3 4">
    <name type="scientific">Vigna radiata var. radiata</name>
    <name type="common">Mung bean</name>
    <name type="synonym">Phaseolus aureus</name>
    <dbReference type="NCBI Taxonomy" id="3916"/>
    <lineage>
        <taxon>Eukaryota</taxon>
        <taxon>Viridiplantae</taxon>
        <taxon>Streptophyta</taxon>
        <taxon>Embryophyta</taxon>
        <taxon>Tracheophyta</taxon>
        <taxon>Spermatophyta</taxon>
        <taxon>Magnoliopsida</taxon>
        <taxon>eudicotyledons</taxon>
        <taxon>Gunneridae</taxon>
        <taxon>Pentapetalae</taxon>
        <taxon>rosids</taxon>
        <taxon>fabids</taxon>
        <taxon>Fabales</taxon>
        <taxon>Fabaceae</taxon>
        <taxon>Papilionoideae</taxon>
        <taxon>50 kb inversion clade</taxon>
        <taxon>NPAAA clade</taxon>
        <taxon>indigoferoid/millettioid clade</taxon>
        <taxon>Phaseoleae</taxon>
        <taxon>Vigna</taxon>
    </lineage>
</organism>
<dbReference type="PANTHER" id="PTHR12181:SF12">
    <property type="entry name" value="PHOSPHATIDATE PHOSPHATASE"/>
    <property type="match status" value="1"/>
</dbReference>
<dbReference type="Proteomes" id="UP000087766">
    <property type="component" value="Chromosome 6"/>
</dbReference>
<reference evidence="4" key="2">
    <citation type="submission" date="2025-08" db="UniProtKB">
        <authorList>
            <consortium name="RefSeq"/>
        </authorList>
    </citation>
    <scope>IDENTIFICATION</scope>
    <source>
        <tissue evidence="4">Leaf</tissue>
    </source>
</reference>
<dbReference type="AlphaFoldDB" id="A0A3Q0F2M7"/>
<dbReference type="InterPro" id="IPR026058">
    <property type="entry name" value="LIPIN"/>
</dbReference>
<feature type="domain" description="LNS2/PITP" evidence="2">
    <location>
        <begin position="389"/>
        <end position="505"/>
    </location>
</feature>
<dbReference type="Pfam" id="PF08235">
    <property type="entry name" value="LNS2"/>
    <property type="match status" value="2"/>
</dbReference>
<reference evidence="3" key="1">
    <citation type="journal article" date="2014" name="Nat. Commun.">
        <title>Genome sequence of mungbean and insights into evolution within Vigna species.</title>
        <authorList>
            <person name="Kang Y.J."/>
            <person name="Kim S.K."/>
            <person name="Kim M.Y."/>
            <person name="Lestari P."/>
            <person name="Kim K.H."/>
            <person name="Ha B.K."/>
            <person name="Jun T.H."/>
            <person name="Hwang W.J."/>
            <person name="Lee T."/>
            <person name="Lee J."/>
            <person name="Shim S."/>
            <person name="Yoon M.Y."/>
            <person name="Jang Y.E."/>
            <person name="Han K.S."/>
            <person name="Taeprayoon P."/>
            <person name="Yoon N."/>
            <person name="Somta P."/>
            <person name="Tanya P."/>
            <person name="Kim K.S."/>
            <person name="Gwag J.G."/>
            <person name="Moon J.K."/>
            <person name="Lee Y.H."/>
            <person name="Park B.S."/>
            <person name="Bombarely A."/>
            <person name="Doyle J.J."/>
            <person name="Jackson S.A."/>
            <person name="Schafleitner R."/>
            <person name="Srinives P."/>
            <person name="Varshney R.K."/>
            <person name="Lee S.H."/>
        </authorList>
    </citation>
    <scope>NUCLEOTIDE SEQUENCE [LARGE SCALE GENOMIC DNA]</scope>
    <source>
        <strain evidence="3">cv. VC1973A</strain>
    </source>
</reference>
<dbReference type="SMART" id="SM00775">
    <property type="entry name" value="LNS2"/>
    <property type="match status" value="1"/>
</dbReference>
<comment type="similarity">
    <text evidence="1">Belongs to the lipin family.</text>
</comment>
<dbReference type="InterPro" id="IPR031315">
    <property type="entry name" value="LNS2/PITP"/>
</dbReference>
<dbReference type="InterPro" id="IPR007651">
    <property type="entry name" value="Lipin_N"/>
</dbReference>
<sequence>MQAVGRLGSYISRGVYTVSGPFLPFGGAVDIVVVQQKDGSFKSSPWYVRFGKFHMDWKEKEKVKVRVSVNGVEPDFHLYLNLKGEVVFRHGITQEEQEGESIVEGESESTSDSNCIMPQGGNRHFKSISWNFDSVDNSNAQAKAVGRTRSRRSRILGLVSRSLRGGEREDGDVDGLDSVERAEIAANLLELKWSTNLSFDDRLPRKDRKKTRVDALNNGLPLPSCNMKEESYSCSEQDDTRSKPVSNEVCLASAGCGEVRVTAEEVLQPATLVLPEVKESDEVTKDFEIGRTPMEASVLQSQQRECSHSGMCAAGDVGDKPKFRKSHTVNIGRRDCSIKNVRENTPTSEQLESLNLKEGRNTITFSFSTAMGNHQVDAQIYLWKWNTRIVISDVDGTITRKMATSYFFSVLVQYPRPITPDNFFATLSRMGKFYQMVLLLFPLMDFFLLYIEKDIKALFPPDCNPFYAGFGNRDTDEVSYLKVGIPKGKVFIINPRFFQGEIVVNSRCFDTHSYTSLHSLVNGMFPPTNSSEQEDFNSWNYWKLPETSSAIN</sequence>
<dbReference type="Pfam" id="PF04571">
    <property type="entry name" value="Lipin_N"/>
    <property type="match status" value="1"/>
</dbReference>
<dbReference type="PANTHER" id="PTHR12181">
    <property type="entry name" value="LIPIN"/>
    <property type="match status" value="1"/>
</dbReference>
<dbReference type="RefSeq" id="XP_022638270.1">
    <property type="nucleotide sequence ID" value="XM_022782549.1"/>
</dbReference>
<keyword evidence="3" id="KW-1185">Reference proteome</keyword>
<proteinExistence type="inferred from homology"/>
<gene>
    <name evidence="4" type="primary">LOC106763901</name>
</gene>